<evidence type="ECO:0000313" key="11">
    <source>
        <dbReference type="Proteomes" id="UP000262825"/>
    </source>
</evidence>
<dbReference type="GO" id="GO:0004843">
    <property type="term" value="F:cysteine-type deubiquitinase activity"/>
    <property type="evidence" value="ECO:0007669"/>
    <property type="project" value="UniProtKB-UniRule"/>
</dbReference>
<dbReference type="PANTHER" id="PTHR10589:SF17">
    <property type="entry name" value="UBIQUITIN CARBOXYL-TERMINAL HYDROLASE"/>
    <property type="match status" value="1"/>
</dbReference>
<proteinExistence type="inferred from homology"/>
<dbReference type="OrthoDB" id="427186at2759"/>
<keyword evidence="5 7" id="KW-0378">Hydrolase</keyword>
<comment type="catalytic activity">
    <reaction evidence="1 7 8">
        <text>Thiol-dependent hydrolysis of ester, thioester, amide, peptide and isopeptide bonds formed by the C-terminal Gly of ubiquitin (a 76-residue protein attached to proteins as an intracellular targeting signal).</text>
        <dbReference type="EC" id="3.4.19.12"/>
    </reaction>
</comment>
<keyword evidence="4 7" id="KW-0833">Ubl conjugation pathway</keyword>
<evidence type="ECO:0000256" key="6">
    <source>
        <dbReference type="ARBA" id="ARBA00022807"/>
    </source>
</evidence>
<evidence type="ECO:0000256" key="8">
    <source>
        <dbReference type="RuleBase" id="RU361215"/>
    </source>
</evidence>
<keyword evidence="11" id="KW-1185">Reference proteome</keyword>
<dbReference type="PRINTS" id="PR00707">
    <property type="entry name" value="UBCTHYDRLASE"/>
</dbReference>
<protein>
    <recommendedName>
        <fullName evidence="8">Ubiquitin carboxyl-terminal hydrolase</fullName>
        <ecNumber evidence="8">3.4.19.12</ecNumber>
    </recommendedName>
</protein>
<dbReference type="PANTHER" id="PTHR10589">
    <property type="entry name" value="UBIQUITIN CARBOXYL-TERMINAL HYDROLASE"/>
    <property type="match status" value="1"/>
</dbReference>
<dbReference type="GO" id="GO:0006511">
    <property type="term" value="P:ubiquitin-dependent protein catabolic process"/>
    <property type="evidence" value="ECO:0007669"/>
    <property type="project" value="UniProtKB-UniRule"/>
</dbReference>
<keyword evidence="6 7" id="KW-0788">Thiol protease</keyword>
<dbReference type="PROSITE" id="PS52048">
    <property type="entry name" value="UCH_DOMAIN"/>
    <property type="match status" value="1"/>
</dbReference>
<feature type="site" description="Transition state stabilizer" evidence="7">
    <location>
        <position position="93"/>
    </location>
</feature>
<evidence type="ECO:0000256" key="2">
    <source>
        <dbReference type="ARBA" id="ARBA00009326"/>
    </source>
</evidence>
<feature type="site" description="Important for enzyme activity" evidence="7">
    <location>
        <position position="201"/>
    </location>
</feature>
<dbReference type="InterPro" id="IPR036959">
    <property type="entry name" value="Peptidase_C12_UCH_sf"/>
</dbReference>
<dbReference type="GO" id="GO:0005737">
    <property type="term" value="C:cytoplasm"/>
    <property type="evidence" value="ECO:0007669"/>
    <property type="project" value="TreeGrafter"/>
</dbReference>
<dbReference type="InterPro" id="IPR038765">
    <property type="entry name" value="Papain-like_cys_pep_sf"/>
</dbReference>
<accession>A0A376B769</accession>
<sequence length="261" mass="29516">MNNQVNNNALIEVEPLESTPEIFNHIISTKLGANINIVKFFDIYSLTEPDLLNFMPRPCTGIILLFPINSTKKIMSTGEKTVSTGNNYYFFKQTIKNACGYHAILHLMANLKTENLEMIFGDNNNLNYNKFKSFLISYKKIVNSGGDNEHLLTNLINNYILNDLLLTTTLDTTITATENIQVDHHYISILKTDDNKIIEFDGRNDKPSVILSNCGEDKDLFDYSSIINNRLQELLIKKTDNTKDSSPPITCNLLGLGPAWD</sequence>
<evidence type="ECO:0000256" key="5">
    <source>
        <dbReference type="ARBA" id="ARBA00022801"/>
    </source>
</evidence>
<evidence type="ECO:0000313" key="10">
    <source>
        <dbReference type="EMBL" id="SSD59950.1"/>
    </source>
</evidence>
<evidence type="ECO:0000256" key="3">
    <source>
        <dbReference type="ARBA" id="ARBA00022670"/>
    </source>
</evidence>
<dbReference type="GO" id="GO:0016579">
    <property type="term" value="P:protein deubiquitination"/>
    <property type="evidence" value="ECO:0007669"/>
    <property type="project" value="TreeGrafter"/>
</dbReference>
<dbReference type="AlphaFoldDB" id="A0A376B769"/>
<feature type="active site" description="Nucleophile" evidence="7">
    <location>
        <position position="99"/>
    </location>
</feature>
<evidence type="ECO:0000256" key="7">
    <source>
        <dbReference type="PROSITE-ProRule" id="PRU01393"/>
    </source>
</evidence>
<gene>
    <name evidence="10" type="ORF">SCODWIG_01711</name>
</gene>
<keyword evidence="3 7" id="KW-0645">Protease</keyword>
<dbReference type="SUPFAM" id="SSF54001">
    <property type="entry name" value="Cysteine proteinases"/>
    <property type="match status" value="1"/>
</dbReference>
<evidence type="ECO:0000259" key="9">
    <source>
        <dbReference type="PROSITE" id="PS52048"/>
    </source>
</evidence>
<evidence type="ECO:0000256" key="4">
    <source>
        <dbReference type="ARBA" id="ARBA00022786"/>
    </source>
</evidence>
<feature type="active site" description="Proton donor" evidence="7">
    <location>
        <position position="185"/>
    </location>
</feature>
<feature type="domain" description="UCH catalytic" evidence="9">
    <location>
        <begin position="12"/>
        <end position="258"/>
    </location>
</feature>
<name>A0A376B769_9ASCO</name>
<dbReference type="InterPro" id="IPR001578">
    <property type="entry name" value="Peptidase_C12_UCH"/>
</dbReference>
<dbReference type="Proteomes" id="UP000262825">
    <property type="component" value="Unassembled WGS sequence"/>
</dbReference>
<organism evidence="10 11">
    <name type="scientific">Saccharomycodes ludwigii</name>
    <dbReference type="NCBI Taxonomy" id="36035"/>
    <lineage>
        <taxon>Eukaryota</taxon>
        <taxon>Fungi</taxon>
        <taxon>Dikarya</taxon>
        <taxon>Ascomycota</taxon>
        <taxon>Saccharomycotina</taxon>
        <taxon>Saccharomycetes</taxon>
        <taxon>Saccharomycodales</taxon>
        <taxon>Saccharomycodaceae</taxon>
        <taxon>Saccharomycodes</taxon>
    </lineage>
</organism>
<dbReference type="EC" id="3.4.19.12" evidence="8"/>
<dbReference type="VEuPathDB" id="FungiDB:SCODWIG_01711"/>
<evidence type="ECO:0000256" key="1">
    <source>
        <dbReference type="ARBA" id="ARBA00000707"/>
    </source>
</evidence>
<reference evidence="11" key="1">
    <citation type="submission" date="2018-06" db="EMBL/GenBank/DDBJ databases">
        <authorList>
            <person name="Guldener U."/>
        </authorList>
    </citation>
    <scope>NUCLEOTIDE SEQUENCE [LARGE SCALE GENOMIC DNA]</scope>
    <source>
        <strain evidence="11">UTAD17</strain>
    </source>
</reference>
<dbReference type="Gene3D" id="3.40.532.10">
    <property type="entry name" value="Peptidase C12, ubiquitin carboxyl-terminal hydrolase"/>
    <property type="match status" value="1"/>
</dbReference>
<dbReference type="Pfam" id="PF01088">
    <property type="entry name" value="Peptidase_C12"/>
    <property type="match status" value="1"/>
</dbReference>
<dbReference type="EMBL" id="UFAJ01000237">
    <property type="protein sequence ID" value="SSD59950.1"/>
    <property type="molecule type" value="Genomic_DNA"/>
</dbReference>
<comment type="similarity">
    <text evidence="2 7 8">Belongs to the peptidase C12 family.</text>
</comment>